<name>A0A176RXL4_9GAMM</name>
<gene>
    <name evidence="1" type="ORF">THIOM_003856</name>
</gene>
<evidence type="ECO:0000313" key="2">
    <source>
        <dbReference type="Proteomes" id="UP000076962"/>
    </source>
</evidence>
<proteinExistence type="predicted"/>
<organism evidence="1 2">
    <name type="scientific">Candidatus Thiomargarita nelsonii</name>
    <dbReference type="NCBI Taxonomy" id="1003181"/>
    <lineage>
        <taxon>Bacteria</taxon>
        <taxon>Pseudomonadati</taxon>
        <taxon>Pseudomonadota</taxon>
        <taxon>Gammaproteobacteria</taxon>
        <taxon>Thiotrichales</taxon>
        <taxon>Thiotrichaceae</taxon>
        <taxon>Thiomargarita</taxon>
    </lineage>
</organism>
<accession>A0A176RXL4</accession>
<protein>
    <submittedName>
        <fullName evidence="1">Uncharacterized protein</fullName>
    </submittedName>
</protein>
<reference evidence="1 2" key="1">
    <citation type="submission" date="2016-05" db="EMBL/GenBank/DDBJ databases">
        <title>Single-cell genome of chain-forming Candidatus Thiomargarita nelsonii and comparison to other large sulfur-oxidizing bacteria.</title>
        <authorList>
            <person name="Winkel M."/>
            <person name="Salman V."/>
            <person name="Woyke T."/>
            <person name="Schulz-Vogt H."/>
            <person name="Richter M."/>
            <person name="Flood B."/>
            <person name="Bailey J."/>
            <person name="Amann R."/>
            <person name="Mussmann M."/>
        </authorList>
    </citation>
    <scope>NUCLEOTIDE SEQUENCE [LARGE SCALE GENOMIC DNA]</scope>
    <source>
        <strain evidence="1 2">THI036</strain>
    </source>
</reference>
<dbReference type="Proteomes" id="UP000076962">
    <property type="component" value="Unassembled WGS sequence"/>
</dbReference>
<dbReference type="AlphaFoldDB" id="A0A176RXL4"/>
<sequence>MTQTACPTIDGTPEETFVQIALEKEHYTSGEHFQAQLTENLSSGYDLYAAVVMPDGNFFALTNTNEIAALNFVAKWSGQRTPASPMILLDLILPNDLPTGEYCLYGILSPQGRAIFETVNSWVWTWQCFGLRNVALKILNRGLGGFKAVCR</sequence>
<keyword evidence="2" id="KW-1185">Reference proteome</keyword>
<feature type="non-terminal residue" evidence="1">
    <location>
        <position position="151"/>
    </location>
</feature>
<dbReference type="EMBL" id="LUTY01002375">
    <property type="protein sequence ID" value="OAD20439.1"/>
    <property type="molecule type" value="Genomic_DNA"/>
</dbReference>
<comment type="caution">
    <text evidence="1">The sequence shown here is derived from an EMBL/GenBank/DDBJ whole genome shotgun (WGS) entry which is preliminary data.</text>
</comment>
<evidence type="ECO:0000313" key="1">
    <source>
        <dbReference type="EMBL" id="OAD20439.1"/>
    </source>
</evidence>